<dbReference type="Proteomes" id="UP001597083">
    <property type="component" value="Unassembled WGS sequence"/>
</dbReference>
<sequence>MTRWLYNDVHLRGEIADDGEAMSLSHAAWQALTAGTATRYTSDGWKIEPGPDRCFRASRNGLELLVPEEDAGLWVEGDGRLRLVRYRPNALFGWHVFVGRFGGPVRSSVRLYLPELAGPEPLVALVNSLDDSDIVWSGKLAANEGSRRPDRLVLYLDAEAVDDIVRTVRMVRESFGPLPMRAPGFAVDVRDGVPGARGTDDGAGRSHGMTVASGFARALC</sequence>
<proteinExistence type="predicted"/>
<dbReference type="EMBL" id="JBHTIR010003420">
    <property type="protein sequence ID" value="MFD0855175.1"/>
    <property type="molecule type" value="Genomic_DNA"/>
</dbReference>
<evidence type="ECO:0000313" key="1">
    <source>
        <dbReference type="EMBL" id="MFD0855175.1"/>
    </source>
</evidence>
<accession>A0ABW3CLN5</accession>
<name>A0ABW3CLN5_9ACTN</name>
<feature type="non-terminal residue" evidence="1">
    <location>
        <position position="220"/>
    </location>
</feature>
<reference evidence="2" key="1">
    <citation type="journal article" date="2019" name="Int. J. Syst. Evol. Microbiol.">
        <title>The Global Catalogue of Microorganisms (GCM) 10K type strain sequencing project: providing services to taxonomists for standard genome sequencing and annotation.</title>
        <authorList>
            <consortium name="The Broad Institute Genomics Platform"/>
            <consortium name="The Broad Institute Genome Sequencing Center for Infectious Disease"/>
            <person name="Wu L."/>
            <person name="Ma J."/>
        </authorList>
    </citation>
    <scope>NUCLEOTIDE SEQUENCE [LARGE SCALE GENOMIC DNA]</scope>
    <source>
        <strain evidence="2">JCM 31696</strain>
    </source>
</reference>
<protein>
    <submittedName>
        <fullName evidence="1">Uncharacterized protein</fullName>
    </submittedName>
</protein>
<evidence type="ECO:0000313" key="2">
    <source>
        <dbReference type="Proteomes" id="UP001597083"/>
    </source>
</evidence>
<gene>
    <name evidence="1" type="ORF">ACFQ07_23250</name>
</gene>
<organism evidence="1 2">
    <name type="scientific">Actinomadura adrarensis</name>
    <dbReference type="NCBI Taxonomy" id="1819600"/>
    <lineage>
        <taxon>Bacteria</taxon>
        <taxon>Bacillati</taxon>
        <taxon>Actinomycetota</taxon>
        <taxon>Actinomycetes</taxon>
        <taxon>Streptosporangiales</taxon>
        <taxon>Thermomonosporaceae</taxon>
        <taxon>Actinomadura</taxon>
    </lineage>
</organism>
<comment type="caution">
    <text evidence="1">The sequence shown here is derived from an EMBL/GenBank/DDBJ whole genome shotgun (WGS) entry which is preliminary data.</text>
</comment>
<keyword evidence="2" id="KW-1185">Reference proteome</keyword>